<evidence type="ECO:0000313" key="3">
    <source>
        <dbReference type="Proteomes" id="UP000754563"/>
    </source>
</evidence>
<dbReference type="AlphaFoldDB" id="A0A955RKU5"/>
<comment type="caution">
    <text evidence="2">The sequence shown here is derived from an EMBL/GenBank/DDBJ whole genome shotgun (WGS) entry which is preliminary data.</text>
</comment>
<reference evidence="2" key="2">
    <citation type="journal article" date="2021" name="Microbiome">
        <title>Successional dynamics and alternative stable states in a saline activated sludge microbial community over 9 years.</title>
        <authorList>
            <person name="Wang Y."/>
            <person name="Ye J."/>
            <person name="Ju F."/>
            <person name="Liu L."/>
            <person name="Boyd J.A."/>
            <person name="Deng Y."/>
            <person name="Parks D.H."/>
            <person name="Jiang X."/>
            <person name="Yin X."/>
            <person name="Woodcroft B.J."/>
            <person name="Tyson G.W."/>
            <person name="Hugenholtz P."/>
            <person name="Polz M.F."/>
            <person name="Zhang T."/>
        </authorList>
    </citation>
    <scope>NUCLEOTIDE SEQUENCE</scope>
    <source>
        <strain evidence="2">HKST-UBA11</strain>
    </source>
</reference>
<dbReference type="SUPFAM" id="SSF52980">
    <property type="entry name" value="Restriction endonuclease-like"/>
    <property type="match status" value="1"/>
</dbReference>
<dbReference type="Pfam" id="PF09588">
    <property type="entry name" value="YqaJ"/>
    <property type="match status" value="1"/>
</dbReference>
<accession>A0A955RKU5</accession>
<organism evidence="2 3">
    <name type="scientific">Candidatus Dojkabacteria bacterium</name>
    <dbReference type="NCBI Taxonomy" id="2099670"/>
    <lineage>
        <taxon>Bacteria</taxon>
        <taxon>Candidatus Dojkabacteria</taxon>
    </lineage>
</organism>
<gene>
    <name evidence="2" type="ORF">KC717_03840</name>
</gene>
<dbReference type="InterPro" id="IPR011604">
    <property type="entry name" value="PDDEXK-like_dom_sf"/>
</dbReference>
<proteinExistence type="predicted"/>
<feature type="domain" description="YqaJ viral recombinase" evidence="1">
    <location>
        <begin position="1"/>
        <end position="88"/>
    </location>
</feature>
<dbReference type="Gene3D" id="3.90.320.10">
    <property type="match status" value="1"/>
</dbReference>
<protein>
    <submittedName>
        <fullName evidence="2">YqaJ viral recombinase family protein</fullName>
    </submittedName>
</protein>
<evidence type="ECO:0000259" key="1">
    <source>
        <dbReference type="Pfam" id="PF09588"/>
    </source>
</evidence>
<evidence type="ECO:0000313" key="2">
    <source>
        <dbReference type="EMBL" id="MCA9385753.1"/>
    </source>
</evidence>
<sequence length="100" mass="11174">MRWGTLLEDAIAKAYSQDTGLTVSEEPNVLYHPEYPFLGANIDRWVGDKEYILECKTAGFTKGKEWGEVGSDQIPESYLVQVAYYGAICDVPKVDIAKPL</sequence>
<dbReference type="EMBL" id="JAGQLH010000042">
    <property type="protein sequence ID" value="MCA9385753.1"/>
    <property type="molecule type" value="Genomic_DNA"/>
</dbReference>
<dbReference type="Proteomes" id="UP000754563">
    <property type="component" value="Unassembled WGS sequence"/>
</dbReference>
<reference evidence="2" key="1">
    <citation type="submission" date="2020-04" db="EMBL/GenBank/DDBJ databases">
        <authorList>
            <person name="Zhang T."/>
        </authorList>
    </citation>
    <scope>NUCLEOTIDE SEQUENCE</scope>
    <source>
        <strain evidence="2">HKST-UBA11</strain>
    </source>
</reference>
<name>A0A955RKU5_9BACT</name>
<dbReference type="InterPro" id="IPR019080">
    <property type="entry name" value="YqaJ_viral_recombinase"/>
</dbReference>
<dbReference type="InterPro" id="IPR011335">
    <property type="entry name" value="Restrct_endonuc-II-like"/>
</dbReference>